<dbReference type="Pfam" id="PF13487">
    <property type="entry name" value="HD_5"/>
    <property type="match status" value="1"/>
</dbReference>
<gene>
    <name evidence="3" type="ORF">EDC18_105139</name>
</gene>
<dbReference type="GO" id="GO:0016740">
    <property type="term" value="F:transferase activity"/>
    <property type="evidence" value="ECO:0007669"/>
    <property type="project" value="UniProtKB-KW"/>
</dbReference>
<dbReference type="InterPro" id="IPR006674">
    <property type="entry name" value="HD_domain"/>
</dbReference>
<dbReference type="PROSITE" id="PS51831">
    <property type="entry name" value="HD"/>
    <property type="match status" value="1"/>
</dbReference>
<evidence type="ECO:0000259" key="1">
    <source>
        <dbReference type="PROSITE" id="PS51831"/>
    </source>
</evidence>
<dbReference type="PANTHER" id="PTHR43155">
    <property type="entry name" value="CYCLIC DI-GMP PHOSPHODIESTERASE PA4108-RELATED"/>
    <property type="match status" value="1"/>
</dbReference>
<evidence type="ECO:0000259" key="2">
    <source>
        <dbReference type="PROSITE" id="PS51832"/>
    </source>
</evidence>
<dbReference type="Proteomes" id="UP000294902">
    <property type="component" value="Unassembled WGS sequence"/>
</dbReference>
<dbReference type="InterPro" id="IPR003607">
    <property type="entry name" value="HD/PDEase_dom"/>
</dbReference>
<dbReference type="PANTHER" id="PTHR43155:SF2">
    <property type="entry name" value="CYCLIC DI-GMP PHOSPHODIESTERASE PA4108"/>
    <property type="match status" value="1"/>
</dbReference>
<organism evidence="3 4">
    <name type="scientific">Natranaerovirga pectinivora</name>
    <dbReference type="NCBI Taxonomy" id="682400"/>
    <lineage>
        <taxon>Bacteria</taxon>
        <taxon>Bacillati</taxon>
        <taxon>Bacillota</taxon>
        <taxon>Clostridia</taxon>
        <taxon>Lachnospirales</taxon>
        <taxon>Natranaerovirgaceae</taxon>
        <taxon>Natranaerovirga</taxon>
    </lineage>
</organism>
<dbReference type="SMART" id="SM00471">
    <property type="entry name" value="HDc"/>
    <property type="match status" value="1"/>
</dbReference>
<dbReference type="PROSITE" id="PS51832">
    <property type="entry name" value="HD_GYP"/>
    <property type="match status" value="1"/>
</dbReference>
<dbReference type="EMBL" id="SMAL01000005">
    <property type="protein sequence ID" value="TCT14658.1"/>
    <property type="molecule type" value="Genomic_DNA"/>
</dbReference>
<keyword evidence="3" id="KW-0808">Transferase</keyword>
<protein>
    <submittedName>
        <fullName evidence="3">Putative nucleotidyltransferase with HDIG domain</fullName>
    </submittedName>
</protein>
<dbReference type="InterPro" id="IPR006675">
    <property type="entry name" value="HDIG_dom"/>
</dbReference>
<dbReference type="AlphaFoldDB" id="A0A4R3MLA9"/>
<reference evidence="3 4" key="1">
    <citation type="submission" date="2019-03" db="EMBL/GenBank/DDBJ databases">
        <title>Genomic Encyclopedia of Type Strains, Phase IV (KMG-IV): sequencing the most valuable type-strain genomes for metagenomic binning, comparative biology and taxonomic classification.</title>
        <authorList>
            <person name="Goeker M."/>
        </authorList>
    </citation>
    <scope>NUCLEOTIDE SEQUENCE [LARGE SCALE GENOMIC DNA]</scope>
    <source>
        <strain evidence="3 4">DSM 24629</strain>
    </source>
</reference>
<accession>A0A4R3MLA9</accession>
<proteinExistence type="predicted"/>
<keyword evidence="4" id="KW-1185">Reference proteome</keyword>
<sequence>MKKYIHVKESKDGDIIAEDLMVNGCTIPLVMKDSILNEYMRNKIIINNIDRICVLDKKNDEETKDSTIVENYNDSIAVIKHNFANIAKGQKMELDDILKVSNFIFNNSECIYKLIHSMNIIKRVDEYTYSHSVNVAMYSMLIGKWIGLEEREIKLIIKAGLLHDIGKIKIPLTILNKKESLTDEEYKRIKKHVSLGYSICNEYDWLDDEVGKAVLLHHERQDGSGYPLGLSGENISLYAKIVAIADVYDAITSERIYKKRQTPFETFQEILSFGYSKFDVNIMNRFLYNIATIYVGEKVKMNNGDIGEIVFIPPDNIMYPIVKVRDRYYDLKHKENNYSISELL</sequence>
<dbReference type="NCBIfam" id="TIGR00277">
    <property type="entry name" value="HDIG"/>
    <property type="match status" value="1"/>
</dbReference>
<feature type="domain" description="HD-GYP" evidence="2">
    <location>
        <begin position="106"/>
        <end position="302"/>
    </location>
</feature>
<dbReference type="CDD" id="cd00077">
    <property type="entry name" value="HDc"/>
    <property type="match status" value="1"/>
</dbReference>
<feature type="domain" description="HD" evidence="1">
    <location>
        <begin position="128"/>
        <end position="251"/>
    </location>
</feature>
<comment type="caution">
    <text evidence="3">The sequence shown here is derived from an EMBL/GenBank/DDBJ whole genome shotgun (WGS) entry which is preliminary data.</text>
</comment>
<name>A0A4R3MLA9_9FIRM</name>
<dbReference type="InterPro" id="IPR037522">
    <property type="entry name" value="HD_GYP_dom"/>
</dbReference>
<evidence type="ECO:0000313" key="4">
    <source>
        <dbReference type="Proteomes" id="UP000294902"/>
    </source>
</evidence>
<dbReference type="RefSeq" id="WP_165878529.1">
    <property type="nucleotide sequence ID" value="NZ_SMAL01000005.1"/>
</dbReference>
<dbReference type="Gene3D" id="1.10.3210.10">
    <property type="entry name" value="Hypothetical protein af1432"/>
    <property type="match status" value="1"/>
</dbReference>
<evidence type="ECO:0000313" key="3">
    <source>
        <dbReference type="EMBL" id="TCT14658.1"/>
    </source>
</evidence>
<dbReference type="SUPFAM" id="SSF109604">
    <property type="entry name" value="HD-domain/PDEase-like"/>
    <property type="match status" value="1"/>
</dbReference>